<dbReference type="Proteomes" id="UP001190700">
    <property type="component" value="Unassembled WGS sequence"/>
</dbReference>
<gene>
    <name evidence="1" type="ORF">CYMTET_34349</name>
</gene>
<comment type="caution">
    <text evidence="1">The sequence shown here is derived from an EMBL/GenBank/DDBJ whole genome shotgun (WGS) entry which is preliminary data.</text>
</comment>
<reference evidence="1 2" key="1">
    <citation type="journal article" date="2015" name="Genome Biol. Evol.">
        <title>Comparative Genomics of a Bacterivorous Green Alga Reveals Evolutionary Causalities and Consequences of Phago-Mixotrophic Mode of Nutrition.</title>
        <authorList>
            <person name="Burns J.A."/>
            <person name="Paasch A."/>
            <person name="Narechania A."/>
            <person name="Kim E."/>
        </authorList>
    </citation>
    <scope>NUCLEOTIDE SEQUENCE [LARGE SCALE GENOMIC DNA]</scope>
    <source>
        <strain evidence="1 2">PLY_AMNH</strain>
    </source>
</reference>
<organism evidence="1 2">
    <name type="scientific">Cymbomonas tetramitiformis</name>
    <dbReference type="NCBI Taxonomy" id="36881"/>
    <lineage>
        <taxon>Eukaryota</taxon>
        <taxon>Viridiplantae</taxon>
        <taxon>Chlorophyta</taxon>
        <taxon>Pyramimonadophyceae</taxon>
        <taxon>Pyramimonadales</taxon>
        <taxon>Pyramimonadaceae</taxon>
        <taxon>Cymbomonas</taxon>
    </lineage>
</organism>
<accession>A0AAE0KQ98</accession>
<proteinExistence type="predicted"/>
<sequence>MRREVNTWLRPFLEPLFSVVPDKAHAFLALAVDPRFKGLGVIVGLIGAEAALRLRDQYDEEHLIPMILANHAIRNAIATGPAEAPPSSTHVMSGSEPELGCNDLQEREALPEITLLTNAIRAQLKQFRGFAVASDRLMSRMFGLLRGKFFSYIPPPRGRTGWGAQLVRTGKSVCVVAWYVGERGSKG</sequence>
<protein>
    <submittedName>
        <fullName evidence="1">Uncharacterized protein</fullName>
    </submittedName>
</protein>
<dbReference type="EMBL" id="LGRX02021583">
    <property type="protein sequence ID" value="KAK3256520.1"/>
    <property type="molecule type" value="Genomic_DNA"/>
</dbReference>
<keyword evidence="2" id="KW-1185">Reference proteome</keyword>
<evidence type="ECO:0000313" key="1">
    <source>
        <dbReference type="EMBL" id="KAK3256520.1"/>
    </source>
</evidence>
<evidence type="ECO:0000313" key="2">
    <source>
        <dbReference type="Proteomes" id="UP001190700"/>
    </source>
</evidence>
<dbReference type="AlphaFoldDB" id="A0AAE0KQ98"/>
<name>A0AAE0KQ98_9CHLO</name>